<proteinExistence type="predicted"/>
<evidence type="ECO:0000313" key="1">
    <source>
        <dbReference type="EMBL" id="UUY52428.1"/>
    </source>
</evidence>
<name>A0ABY5Q9W0_9ACTN</name>
<dbReference type="EMBL" id="CP102515">
    <property type="protein sequence ID" value="UUY52428.1"/>
    <property type="molecule type" value="Genomic_DNA"/>
</dbReference>
<geneLocation type="plasmid" evidence="1 2">
    <name>unnamed1</name>
</geneLocation>
<keyword evidence="2" id="KW-1185">Reference proteome</keyword>
<dbReference type="Proteomes" id="UP001057738">
    <property type="component" value="Plasmid unnamed1"/>
</dbReference>
<keyword evidence="1" id="KW-0614">Plasmid</keyword>
<evidence type="ECO:0000313" key="2">
    <source>
        <dbReference type="Proteomes" id="UP001057738"/>
    </source>
</evidence>
<sequence>MGRRDPVPGPHGTAAFGLVVRPADFDTADEDAPDTVITCTSGPRITHALLTAT</sequence>
<dbReference type="RefSeq" id="WP_257858173.1">
    <property type="nucleotide sequence ID" value="NZ_CP102515.1"/>
</dbReference>
<reference evidence="1" key="1">
    <citation type="submission" date="2022-08" db="EMBL/GenBank/DDBJ databases">
        <authorList>
            <person name="Tian L."/>
        </authorList>
    </citation>
    <scope>NUCLEOTIDE SEQUENCE</scope>
    <source>
        <strain evidence="1">CM253</strain>
        <plasmid evidence="1">unnamed1</plasmid>
    </source>
</reference>
<protein>
    <submittedName>
        <fullName evidence="1">Uncharacterized protein</fullName>
    </submittedName>
</protein>
<dbReference type="GeneID" id="95578705"/>
<organism evidence="1 2">
    <name type="scientific">Streptomyces yangpuensis</name>
    <dbReference type="NCBI Taxonomy" id="1648182"/>
    <lineage>
        <taxon>Bacteria</taxon>
        <taxon>Bacillati</taxon>
        <taxon>Actinomycetota</taxon>
        <taxon>Actinomycetes</taxon>
        <taxon>Kitasatosporales</taxon>
        <taxon>Streptomycetaceae</taxon>
        <taxon>Streptomyces</taxon>
    </lineage>
</organism>
<accession>A0ABY5Q9W0</accession>
<gene>
    <name evidence="1" type="ORF">NRK68_34780</name>
</gene>